<keyword evidence="5" id="KW-0067">ATP-binding</keyword>
<evidence type="ECO:0000256" key="1">
    <source>
        <dbReference type="ARBA" id="ARBA00004496"/>
    </source>
</evidence>
<dbReference type="GO" id="GO:0006397">
    <property type="term" value="P:mRNA processing"/>
    <property type="evidence" value="ECO:0007669"/>
    <property type="project" value="UniProtKB-KW"/>
</dbReference>
<evidence type="ECO:0000259" key="7">
    <source>
        <dbReference type="Pfam" id="PF18101"/>
    </source>
</evidence>
<dbReference type="FunFam" id="1.20.5.5160:FF:000002">
    <property type="entry name" value="PAN2-PAN3 deadenylation complex subunit PAN3"/>
    <property type="match status" value="1"/>
</dbReference>
<dbReference type="GO" id="GO:0000289">
    <property type="term" value="P:nuclear-transcribed mRNA poly(A) tail shortening"/>
    <property type="evidence" value="ECO:0007669"/>
    <property type="project" value="InterPro"/>
</dbReference>
<comment type="caution">
    <text evidence="8">The sequence shown here is derived from an EMBL/GenBank/DDBJ whole genome shotgun (WGS) entry which is preliminary data.</text>
</comment>
<dbReference type="Proteomes" id="UP000673691">
    <property type="component" value="Unassembled WGS sequence"/>
</dbReference>
<dbReference type="OrthoDB" id="204958at2759"/>
<gene>
    <name evidence="8" type="ORF">BJ554DRAFT_2113</name>
</gene>
<evidence type="ECO:0000313" key="8">
    <source>
        <dbReference type="EMBL" id="KAG5457790.1"/>
    </source>
</evidence>
<dbReference type="Pfam" id="PF18101">
    <property type="entry name" value="Pan3_CK"/>
    <property type="match status" value="1"/>
</dbReference>
<comment type="subcellular location">
    <subcellularLocation>
        <location evidence="1">Cytoplasm</location>
    </subcellularLocation>
</comment>
<dbReference type="PANTHER" id="PTHR12272">
    <property type="entry name" value="DEADENYLATION COMPLEX SUBUNIT PAN3"/>
    <property type="match status" value="1"/>
</dbReference>
<keyword evidence="3" id="KW-0507">mRNA processing</keyword>
<evidence type="ECO:0000256" key="2">
    <source>
        <dbReference type="ARBA" id="ARBA00022490"/>
    </source>
</evidence>
<keyword evidence="9" id="KW-1185">Reference proteome</keyword>
<dbReference type="InterPro" id="IPR030844">
    <property type="entry name" value="PAN3"/>
</dbReference>
<evidence type="ECO:0000313" key="9">
    <source>
        <dbReference type="Proteomes" id="UP000673691"/>
    </source>
</evidence>
<dbReference type="EMBL" id="JAEFCI010009470">
    <property type="protein sequence ID" value="KAG5457790.1"/>
    <property type="molecule type" value="Genomic_DNA"/>
</dbReference>
<proteinExistence type="predicted"/>
<dbReference type="SUPFAM" id="SSF56112">
    <property type="entry name" value="Protein kinase-like (PK-like)"/>
    <property type="match status" value="1"/>
</dbReference>
<feature type="domain" description="Pan3 C-terminal knob" evidence="7">
    <location>
        <begin position="276"/>
        <end position="413"/>
    </location>
</feature>
<dbReference type="GO" id="GO:0031251">
    <property type="term" value="C:PAN complex"/>
    <property type="evidence" value="ECO:0007669"/>
    <property type="project" value="InterPro"/>
</dbReference>
<dbReference type="Gene3D" id="1.20.5.5160">
    <property type="match status" value="1"/>
</dbReference>
<dbReference type="PANTHER" id="PTHR12272:SF11">
    <property type="entry name" value="PAN2-PAN3 DEADENYLATION COMPLEX SUBUNIT PAN3"/>
    <property type="match status" value="1"/>
</dbReference>
<organism evidence="8 9">
    <name type="scientific">Olpidium bornovanus</name>
    <dbReference type="NCBI Taxonomy" id="278681"/>
    <lineage>
        <taxon>Eukaryota</taxon>
        <taxon>Fungi</taxon>
        <taxon>Fungi incertae sedis</taxon>
        <taxon>Olpidiomycota</taxon>
        <taxon>Olpidiomycotina</taxon>
        <taxon>Olpidiomycetes</taxon>
        <taxon>Olpidiales</taxon>
        <taxon>Olpidiaceae</taxon>
        <taxon>Olpidium</taxon>
    </lineage>
</organism>
<dbReference type="InterPro" id="IPR041332">
    <property type="entry name" value="Pan3_CK"/>
</dbReference>
<evidence type="ECO:0000256" key="4">
    <source>
        <dbReference type="ARBA" id="ARBA00022741"/>
    </source>
</evidence>
<keyword evidence="6" id="KW-0175">Coiled coil</keyword>
<keyword evidence="2" id="KW-0963">Cytoplasm</keyword>
<dbReference type="AlphaFoldDB" id="A0A8H8DGP2"/>
<dbReference type="Gene3D" id="1.10.510.10">
    <property type="entry name" value="Transferase(Phosphotransferase) domain 1"/>
    <property type="match status" value="2"/>
</dbReference>
<accession>A0A8H8DGP2</accession>
<protein>
    <recommendedName>
        <fullName evidence="7">Pan3 C-terminal knob domain-containing protein</fullName>
    </recommendedName>
</protein>
<evidence type="ECO:0000256" key="5">
    <source>
        <dbReference type="ARBA" id="ARBA00022840"/>
    </source>
</evidence>
<dbReference type="GO" id="GO:0000932">
    <property type="term" value="C:P-body"/>
    <property type="evidence" value="ECO:0007669"/>
    <property type="project" value="TreeGrafter"/>
</dbReference>
<dbReference type="Gene3D" id="1.10.287.3700">
    <property type="match status" value="1"/>
</dbReference>
<sequence>MTPRFSPRTALILVYDYHPCSTTLLNKHFVNPLVPAASPAAAAAPAVGFTPGAVKAAIPVQQHRVRLISGGMEPASDEEIGPGGGLSEKVIWSYVTQIASAIKVTHAAGLALRTIEPSKILLTGKNRWGRCAVRCFLRLFVDVRFFPWWSPEGDIVHHLKGRGATSSAMPRRSSFAFCPLVRVLLMSGAENFMRRLRVNCVGVFDLINYDGGKNQPHFQQEDLLNFGQLILSLACLSLTAIHNLPKSLDYITRFYSMDLKNVVLYLLSKPSPMKSVDDVVAMMGTRILHEIDSAHYYNDFLEDELCRELENGRLVRVLCKLGFINERPEFDLDPSWSETGDRYLLKLFRDYLFHQVDERGRPVLDMAHVLGCLNKLDVGVDDRVMLVSRDEQSCLIVSYRELKKCAEVVWRDLFRKAV</sequence>
<dbReference type="GO" id="GO:0005524">
    <property type="term" value="F:ATP binding"/>
    <property type="evidence" value="ECO:0007669"/>
    <property type="project" value="UniProtKB-KW"/>
</dbReference>
<keyword evidence="4" id="KW-0547">Nucleotide-binding</keyword>
<dbReference type="FunFam" id="1.10.287.3700:FF:000001">
    <property type="entry name" value="PAN2-PAN3 deadenylation complex subunit PAN3"/>
    <property type="match status" value="1"/>
</dbReference>
<dbReference type="InterPro" id="IPR011009">
    <property type="entry name" value="Kinase-like_dom_sf"/>
</dbReference>
<reference evidence="8 9" key="1">
    <citation type="journal article" name="Sci. Rep.">
        <title>Genome-scale phylogenetic analyses confirm Olpidium as the closest living zoosporic fungus to the non-flagellated, terrestrial fungi.</title>
        <authorList>
            <person name="Chang Y."/>
            <person name="Rochon D."/>
            <person name="Sekimoto S."/>
            <person name="Wang Y."/>
            <person name="Chovatia M."/>
            <person name="Sandor L."/>
            <person name="Salamov A."/>
            <person name="Grigoriev I.V."/>
            <person name="Stajich J.E."/>
            <person name="Spatafora J.W."/>
        </authorList>
    </citation>
    <scope>NUCLEOTIDE SEQUENCE [LARGE SCALE GENOMIC DNA]</scope>
    <source>
        <strain evidence="8">S191</strain>
    </source>
</reference>
<name>A0A8H8DGP2_9FUNG</name>
<dbReference type="GO" id="GO:0008143">
    <property type="term" value="F:poly(A) binding"/>
    <property type="evidence" value="ECO:0007669"/>
    <property type="project" value="TreeGrafter"/>
</dbReference>
<evidence type="ECO:0000256" key="6">
    <source>
        <dbReference type="ARBA" id="ARBA00023054"/>
    </source>
</evidence>
<evidence type="ECO:0000256" key="3">
    <source>
        <dbReference type="ARBA" id="ARBA00022664"/>
    </source>
</evidence>